<dbReference type="SUPFAM" id="SSF46785">
    <property type="entry name" value="Winged helix' DNA-binding domain"/>
    <property type="match status" value="1"/>
</dbReference>
<dbReference type="InterPro" id="IPR036388">
    <property type="entry name" value="WH-like_DNA-bd_sf"/>
</dbReference>
<dbReference type="InterPro" id="IPR000600">
    <property type="entry name" value="ROK"/>
</dbReference>
<evidence type="ECO:0000256" key="1">
    <source>
        <dbReference type="ARBA" id="ARBA00002486"/>
    </source>
</evidence>
<dbReference type="EMBL" id="SDOZ01000002">
    <property type="protein sequence ID" value="RXZ62297.1"/>
    <property type="molecule type" value="Genomic_DNA"/>
</dbReference>
<dbReference type="PANTHER" id="PTHR18964">
    <property type="entry name" value="ROK (REPRESSOR, ORF, KINASE) FAMILY"/>
    <property type="match status" value="1"/>
</dbReference>
<dbReference type="AlphaFoldDB" id="A0A4Q2KE81"/>
<dbReference type="Proteomes" id="UP000291269">
    <property type="component" value="Unassembled WGS sequence"/>
</dbReference>
<comment type="function">
    <text evidence="1">Transcriptional repressor of xylose-utilizing enzymes.</text>
</comment>
<dbReference type="SUPFAM" id="SSF53067">
    <property type="entry name" value="Actin-like ATPase domain"/>
    <property type="match status" value="1"/>
</dbReference>
<dbReference type="InterPro" id="IPR036390">
    <property type="entry name" value="WH_DNA-bd_sf"/>
</dbReference>
<sequence>MENTLNASRMKKRNRAEILRLIRQTGCSRAELAKRTGLTRAAVSLIVDECLRLGMLEEGDKNPSAVGRRSVGLRTRGGYGHRIGLNISREAYTLGLVDFGGKIIRSFRKEISADLAPTEALGEICEIIRAMKEGAEGVFLGIGVTMPGPLSRESGALLKVPNLSAWNDFPVRKYFEDAFSCPVCLDNNSNAAAQAEPFYNPDVRGVSFMELIVDSGLGSGVMLYADGRVVGFDCEFGHTSLRSDGEKCSCGNFGCAELYASMKALLRYAQSLGCPYRSWEGIADGYLAGDALCKEAVGRETLYLGRLLVNAVNSFALDAVVFAGEIVYRFEEIFAARLQKIVEEGSIKKKKIKIVTSKIGNVEILASANLVGESDGQED</sequence>
<dbReference type="Pfam" id="PF00480">
    <property type="entry name" value="ROK"/>
    <property type="match status" value="1"/>
</dbReference>
<accession>A0A4Q2KE81</accession>
<name>A0A4Q2KE81_9FIRM</name>
<evidence type="ECO:0000313" key="5">
    <source>
        <dbReference type="Proteomes" id="UP000291269"/>
    </source>
</evidence>
<dbReference type="CDD" id="cd00090">
    <property type="entry name" value="HTH_ARSR"/>
    <property type="match status" value="1"/>
</dbReference>
<comment type="similarity">
    <text evidence="2">Belongs to the ROK (NagC/XylR) family.</text>
</comment>
<dbReference type="GO" id="GO:0042732">
    <property type="term" value="P:D-xylose metabolic process"/>
    <property type="evidence" value="ECO:0007669"/>
    <property type="project" value="UniProtKB-KW"/>
</dbReference>
<dbReference type="Gene3D" id="1.10.10.10">
    <property type="entry name" value="Winged helix-like DNA-binding domain superfamily/Winged helix DNA-binding domain"/>
    <property type="match status" value="1"/>
</dbReference>
<dbReference type="RefSeq" id="WP_129225870.1">
    <property type="nucleotide sequence ID" value="NZ_SDOZ01000002.1"/>
</dbReference>
<keyword evidence="3" id="KW-0119">Carbohydrate metabolism</keyword>
<protein>
    <submittedName>
        <fullName evidence="4">ROK family transcriptional regulator</fullName>
    </submittedName>
</protein>
<organism evidence="4 5">
    <name type="scientific">Candidatus Borkfalkia ceftriaxoniphila</name>
    <dbReference type="NCBI Taxonomy" id="2508949"/>
    <lineage>
        <taxon>Bacteria</taxon>
        <taxon>Bacillati</taxon>
        <taxon>Bacillota</taxon>
        <taxon>Clostridia</taxon>
        <taxon>Christensenellales</taxon>
        <taxon>Christensenellaceae</taxon>
        <taxon>Candidatus Borkfalkia</taxon>
    </lineage>
</organism>
<evidence type="ECO:0000313" key="4">
    <source>
        <dbReference type="EMBL" id="RXZ62297.1"/>
    </source>
</evidence>
<reference evidence="4 5" key="1">
    <citation type="journal article" date="2019" name="Gut">
        <title>Antibiotics-induced monodominance of a novel gut bacterial order.</title>
        <authorList>
            <person name="Hildebrand F."/>
            <person name="Moitinho-Silva L."/>
            <person name="Blasche S."/>
            <person name="Jahn M.T."/>
            <person name="Gossmann T.I."/>
            <person name="Heuerta-Cepas J."/>
            <person name="Hercog R."/>
            <person name="Luetge M."/>
            <person name="Bahram M."/>
            <person name="Pryszlak A."/>
            <person name="Alves R.J."/>
            <person name="Waszak S.M."/>
            <person name="Zhu A."/>
            <person name="Ye L."/>
            <person name="Costea P.I."/>
            <person name="Aalvink S."/>
            <person name="Belzer C."/>
            <person name="Forslund S.K."/>
            <person name="Sunagawa S."/>
            <person name="Hentschel U."/>
            <person name="Merten C."/>
            <person name="Patil K.R."/>
            <person name="Benes V."/>
            <person name="Bork P."/>
        </authorList>
    </citation>
    <scope>NUCLEOTIDE SEQUENCE [LARGE SCALE GENOMIC DNA]</scope>
    <source>
        <strain evidence="4 5">HDS1380</strain>
    </source>
</reference>
<dbReference type="InterPro" id="IPR043129">
    <property type="entry name" value="ATPase_NBD"/>
</dbReference>
<dbReference type="Gene3D" id="3.30.420.40">
    <property type="match status" value="2"/>
</dbReference>
<keyword evidence="5" id="KW-1185">Reference proteome</keyword>
<evidence type="ECO:0000256" key="3">
    <source>
        <dbReference type="ARBA" id="ARBA00022629"/>
    </source>
</evidence>
<comment type="caution">
    <text evidence="4">The sequence shown here is derived from an EMBL/GenBank/DDBJ whole genome shotgun (WGS) entry which is preliminary data.</text>
</comment>
<dbReference type="OrthoDB" id="9796533at2"/>
<dbReference type="InterPro" id="IPR011991">
    <property type="entry name" value="ArsR-like_HTH"/>
</dbReference>
<evidence type="ECO:0000256" key="2">
    <source>
        <dbReference type="ARBA" id="ARBA00006479"/>
    </source>
</evidence>
<gene>
    <name evidence="4" type="ORF">ESZ91_07845</name>
</gene>
<dbReference type="PANTHER" id="PTHR18964:SF149">
    <property type="entry name" value="BIFUNCTIONAL UDP-N-ACETYLGLUCOSAMINE 2-EPIMERASE_N-ACETYLMANNOSAMINE KINASE"/>
    <property type="match status" value="1"/>
</dbReference>
<proteinExistence type="inferred from homology"/>
<keyword evidence="3" id="KW-0859">Xylose metabolism</keyword>